<keyword evidence="2" id="KW-1185">Reference proteome</keyword>
<name>A0ABP7GAH5_9ACTN</name>
<dbReference type="RefSeq" id="WP_344974101.1">
    <property type="nucleotide sequence ID" value="NZ_BAABDD010000022.1"/>
</dbReference>
<organism evidence="1 2">
    <name type="scientific">Salinactinospora qingdaonensis</name>
    <dbReference type="NCBI Taxonomy" id="702744"/>
    <lineage>
        <taxon>Bacteria</taxon>
        <taxon>Bacillati</taxon>
        <taxon>Actinomycetota</taxon>
        <taxon>Actinomycetes</taxon>
        <taxon>Streptosporangiales</taxon>
        <taxon>Nocardiopsidaceae</taxon>
        <taxon>Salinactinospora</taxon>
    </lineage>
</organism>
<proteinExistence type="predicted"/>
<accession>A0ABP7GAH5</accession>
<dbReference type="EMBL" id="BAABDD010000022">
    <property type="protein sequence ID" value="GAA3755933.1"/>
    <property type="molecule type" value="Genomic_DNA"/>
</dbReference>
<sequence>MPAASHDRAYAVPISAGTESALAAFADRLGREIAVLPPPTLSALARSLRGGRPAGPVRRVLGARDLAELREGLHGVATAAEVRTEFEPPEDARTAVLDAAEARVVRDWLAHEPADWDTLRDGEPPRRADLPGTPFTRRSYWFDRDFPDAVESWSDALPTLNG</sequence>
<reference evidence="2" key="1">
    <citation type="journal article" date="2019" name="Int. J. Syst. Evol. Microbiol.">
        <title>The Global Catalogue of Microorganisms (GCM) 10K type strain sequencing project: providing services to taxonomists for standard genome sequencing and annotation.</title>
        <authorList>
            <consortium name="The Broad Institute Genomics Platform"/>
            <consortium name="The Broad Institute Genome Sequencing Center for Infectious Disease"/>
            <person name="Wu L."/>
            <person name="Ma J."/>
        </authorList>
    </citation>
    <scope>NUCLEOTIDE SEQUENCE [LARGE SCALE GENOMIC DNA]</scope>
    <source>
        <strain evidence="2">JCM 17137</strain>
    </source>
</reference>
<evidence type="ECO:0000313" key="1">
    <source>
        <dbReference type="EMBL" id="GAA3755933.1"/>
    </source>
</evidence>
<dbReference type="Proteomes" id="UP001500908">
    <property type="component" value="Unassembled WGS sequence"/>
</dbReference>
<evidence type="ECO:0000313" key="2">
    <source>
        <dbReference type="Proteomes" id="UP001500908"/>
    </source>
</evidence>
<protein>
    <submittedName>
        <fullName evidence="1">Uncharacterized protein</fullName>
    </submittedName>
</protein>
<gene>
    <name evidence="1" type="ORF">GCM10022402_38050</name>
</gene>
<comment type="caution">
    <text evidence="1">The sequence shown here is derived from an EMBL/GenBank/DDBJ whole genome shotgun (WGS) entry which is preliminary data.</text>
</comment>
<dbReference type="Gene3D" id="3.30.70.3290">
    <property type="match status" value="1"/>
</dbReference>